<sequence>MALRFLKGGRGDLCIASFAPARFLRVLDLSECFIQCFPDSIGELKQLRYLNALAINVKIVPECITKLINLVYLNLHGSSISALPESIGKLERLMHLDISNCDNIHQLPVSFRNLKKLVHLDLTRCWRISDISKWLQNMSQLDHLNLSGCGTIGHLTRAIRGLTGLEYLNLSHASANGLQQALVNLTKLRYLNLRASLDGRLHESIGNLSNLECLNLSRNSKLRTIPESIGNLRKLNTLDLSYCKNLRRLPGSLSAINSLRFLHINDCWELDKSTLPQNKNNSSLVPNFVVHAGDGESSSNLRELNDIHLTFLDISRLENVKSAEEVKRINLAGKSIEKLKLAWTRNAKRFGDDGEVLSELVPPAKLRSLSVEGYNSISFPFWLMSIATYLRSLSNLTLRGLPSCNVLPPLGQLPLLCELKIDGMGSIRKIDGGFYWGRRAFPLLRYFSLSHMDCLEEWSAEDGLNELAFPQLGELRINRCPLLRFKACSPPGVTVVIDSSDQVLLSSGEKNRGHVPDGSVALGLTCISKQDLMIHGPNPRFFYTIPTPTHVLDVTRCKVPLHQWNLLRHLPGLKRIEITDCSDISCGSTDFRQYISLDSLTVKHGQNGTVTLPERLGYTSLAVFFCKGIKTLQLPESLQQLTCLRHLEITSCPKLVALPERLGDLTSREFLVIRLQGHQEPTREHPTTHMPPMSTN</sequence>
<evidence type="ECO:0000259" key="4">
    <source>
        <dbReference type="Pfam" id="PF25019"/>
    </source>
</evidence>
<dbReference type="Pfam" id="PF00560">
    <property type="entry name" value="LRR_1"/>
    <property type="match status" value="1"/>
</dbReference>
<dbReference type="Pfam" id="PF25019">
    <property type="entry name" value="LRR_R13L1-DRL21"/>
    <property type="match status" value="1"/>
</dbReference>
<dbReference type="InterPro" id="IPR032675">
    <property type="entry name" value="LRR_dom_sf"/>
</dbReference>
<keyword evidence="6" id="KW-1185">Reference proteome</keyword>
<name>A0A8T0P5V9_PANVG</name>
<dbReference type="Proteomes" id="UP000823388">
    <property type="component" value="Chromosome 8N"/>
</dbReference>
<dbReference type="Gene3D" id="3.80.10.10">
    <property type="entry name" value="Ribonuclease Inhibitor"/>
    <property type="match status" value="3"/>
</dbReference>
<feature type="domain" description="Disease resistance R13L4/SHOC-2-like LRR" evidence="3">
    <location>
        <begin position="21"/>
        <end position="146"/>
    </location>
</feature>
<dbReference type="InterPro" id="IPR056789">
    <property type="entry name" value="LRR_R13L1-DRL21"/>
</dbReference>
<proteinExistence type="predicted"/>
<evidence type="ECO:0000313" key="6">
    <source>
        <dbReference type="Proteomes" id="UP000823388"/>
    </source>
</evidence>
<dbReference type="SUPFAM" id="SSF52058">
    <property type="entry name" value="L domain-like"/>
    <property type="match status" value="3"/>
</dbReference>
<gene>
    <name evidence="5" type="ORF">PVAP13_8NG164600</name>
</gene>
<dbReference type="SMART" id="SM00369">
    <property type="entry name" value="LRR_TYP"/>
    <property type="match status" value="2"/>
</dbReference>
<protein>
    <submittedName>
        <fullName evidence="5">Uncharacterized protein</fullName>
    </submittedName>
</protein>
<reference evidence="5" key="1">
    <citation type="submission" date="2020-05" db="EMBL/GenBank/DDBJ databases">
        <title>WGS assembly of Panicum virgatum.</title>
        <authorList>
            <person name="Lovell J.T."/>
            <person name="Jenkins J."/>
            <person name="Shu S."/>
            <person name="Juenger T.E."/>
            <person name="Schmutz J."/>
        </authorList>
    </citation>
    <scope>NUCLEOTIDE SEQUENCE</scope>
    <source>
        <strain evidence="5">AP13</strain>
    </source>
</reference>
<feature type="domain" description="R13L1/DRL21-like LRR repeat region" evidence="4">
    <location>
        <begin position="300"/>
        <end position="424"/>
    </location>
</feature>
<dbReference type="InterPro" id="IPR055414">
    <property type="entry name" value="LRR_R13L4/SHOC2-like"/>
</dbReference>
<dbReference type="InterPro" id="IPR001611">
    <property type="entry name" value="Leu-rich_rpt"/>
</dbReference>
<evidence type="ECO:0000313" key="5">
    <source>
        <dbReference type="EMBL" id="KAG2557143.1"/>
    </source>
</evidence>
<dbReference type="PANTHER" id="PTHR47186">
    <property type="entry name" value="LEUCINE-RICH REPEAT-CONTAINING PROTEIN 57"/>
    <property type="match status" value="1"/>
</dbReference>
<dbReference type="Pfam" id="PF23598">
    <property type="entry name" value="LRR_14"/>
    <property type="match status" value="1"/>
</dbReference>
<comment type="caution">
    <text evidence="5">The sequence shown here is derived from an EMBL/GenBank/DDBJ whole genome shotgun (WGS) entry which is preliminary data.</text>
</comment>
<dbReference type="InterPro" id="IPR003591">
    <property type="entry name" value="Leu-rich_rpt_typical-subtyp"/>
</dbReference>
<dbReference type="AlphaFoldDB" id="A0A8T0P5V9"/>
<keyword evidence="2" id="KW-0677">Repeat</keyword>
<dbReference type="EMBL" id="CM029052">
    <property type="protein sequence ID" value="KAG2557143.1"/>
    <property type="molecule type" value="Genomic_DNA"/>
</dbReference>
<dbReference type="PANTHER" id="PTHR47186:SF3">
    <property type="entry name" value="OS09G0267800 PROTEIN"/>
    <property type="match status" value="1"/>
</dbReference>
<accession>A0A8T0P5V9</accession>
<organism evidence="5 6">
    <name type="scientific">Panicum virgatum</name>
    <name type="common">Blackwell switchgrass</name>
    <dbReference type="NCBI Taxonomy" id="38727"/>
    <lineage>
        <taxon>Eukaryota</taxon>
        <taxon>Viridiplantae</taxon>
        <taxon>Streptophyta</taxon>
        <taxon>Embryophyta</taxon>
        <taxon>Tracheophyta</taxon>
        <taxon>Spermatophyta</taxon>
        <taxon>Magnoliopsida</taxon>
        <taxon>Liliopsida</taxon>
        <taxon>Poales</taxon>
        <taxon>Poaceae</taxon>
        <taxon>PACMAD clade</taxon>
        <taxon>Panicoideae</taxon>
        <taxon>Panicodae</taxon>
        <taxon>Paniceae</taxon>
        <taxon>Panicinae</taxon>
        <taxon>Panicum</taxon>
        <taxon>Panicum sect. Hiantes</taxon>
    </lineage>
</organism>
<evidence type="ECO:0000256" key="2">
    <source>
        <dbReference type="ARBA" id="ARBA00022737"/>
    </source>
</evidence>
<keyword evidence="1" id="KW-0433">Leucine-rich repeat</keyword>
<evidence type="ECO:0000259" key="3">
    <source>
        <dbReference type="Pfam" id="PF23598"/>
    </source>
</evidence>
<dbReference type="OrthoDB" id="627179at2759"/>
<evidence type="ECO:0000256" key="1">
    <source>
        <dbReference type="ARBA" id="ARBA00022614"/>
    </source>
</evidence>